<evidence type="ECO:0000256" key="8">
    <source>
        <dbReference type="SAM" id="SignalP"/>
    </source>
</evidence>
<feature type="domain" description="LysM" evidence="9">
    <location>
        <begin position="428"/>
        <end position="475"/>
    </location>
</feature>
<keyword evidence="11" id="KW-1185">Reference proteome</keyword>
<dbReference type="PANTHER" id="PTHR22726:SF1">
    <property type="entry name" value="METALLOENDOPEPTIDASE OMA1, MITOCHONDRIAL"/>
    <property type="match status" value="1"/>
</dbReference>
<keyword evidence="4" id="KW-0378">Hydrolase</keyword>
<dbReference type="GO" id="GO:0051603">
    <property type="term" value="P:proteolysis involved in protein catabolic process"/>
    <property type="evidence" value="ECO:0007669"/>
    <property type="project" value="TreeGrafter"/>
</dbReference>
<evidence type="ECO:0000256" key="4">
    <source>
        <dbReference type="ARBA" id="ARBA00022801"/>
    </source>
</evidence>
<dbReference type="Gene3D" id="3.30.2010.10">
    <property type="entry name" value="Metalloproteases ('zincins'), catalytic domain"/>
    <property type="match status" value="1"/>
</dbReference>
<feature type="region of interest" description="Disordered" evidence="7">
    <location>
        <begin position="222"/>
        <end position="256"/>
    </location>
</feature>
<comment type="caution">
    <text evidence="10">The sequence shown here is derived from an EMBL/GenBank/DDBJ whole genome shotgun (WGS) entry which is preliminary data.</text>
</comment>
<dbReference type="OrthoDB" id="9810445at2"/>
<dbReference type="GO" id="GO:0016020">
    <property type="term" value="C:membrane"/>
    <property type="evidence" value="ECO:0007669"/>
    <property type="project" value="TreeGrafter"/>
</dbReference>
<gene>
    <name evidence="10" type="ORF">COO09_01260</name>
</gene>
<dbReference type="InterPro" id="IPR051156">
    <property type="entry name" value="Mito/Outer_Membr_Metalloprot"/>
</dbReference>
<dbReference type="PANTHER" id="PTHR22726">
    <property type="entry name" value="METALLOENDOPEPTIDASE OMA1"/>
    <property type="match status" value="1"/>
</dbReference>
<evidence type="ECO:0000256" key="1">
    <source>
        <dbReference type="ARBA" id="ARBA00001947"/>
    </source>
</evidence>
<dbReference type="AlphaFoldDB" id="A0A2A4G1C3"/>
<comment type="cofactor">
    <cofactor evidence="1">
        <name>Zn(2+)</name>
        <dbReference type="ChEBI" id="CHEBI:29105"/>
    </cofactor>
</comment>
<sequence>MNKILLWAGLSLCAVPQLALAQVQSISASDKKAGAEAHPQLVQQFGGAMKGPAADYVTRVGRKIAVQSGLSNSERDFTVTLLDSPVNNAFAIPGGYVYVTRGLLALMNDEAELASVLGHEVGHVAARHGAKRQQTATITQVLAGVIGAVAGNSGMGNLVGRGAGLGADLITKGFSRTQEYQADDLGVRYLSTAGYDPLASSDMLAILGAQESLEAGIAGRKSSLPSWASTHPNSADRVKRAQGKAQATGRAGKGNRSRDALLDAVDGLVWGDDPAKGFLEGQEFKLPSQRLAFTVPKGFAVNNADDAVTISASGSQASFSGGRIGMGGLDDYIGQVFSSLGGNSRPGDIRGGQASGVDFRYAFARANSNAGQLDVGVFAYRPDNGSTAYHFVTLTRAGQGIGPFEPLVESMRRMTAAEAQGVRPLKVKVLKVKPGETPDTFARMMAFPDSPLDRFLVLNALDRGAKLTPGQRVKVIVRN</sequence>
<evidence type="ECO:0000256" key="5">
    <source>
        <dbReference type="ARBA" id="ARBA00022833"/>
    </source>
</evidence>
<dbReference type="RefSeq" id="WP_066959094.1">
    <property type="nucleotide sequence ID" value="NZ_CP023449.1"/>
</dbReference>
<organism evidence="10 11">
    <name type="scientific">Rhizorhabdus dicambivorans</name>
    <dbReference type="NCBI Taxonomy" id="1850238"/>
    <lineage>
        <taxon>Bacteria</taxon>
        <taxon>Pseudomonadati</taxon>
        <taxon>Pseudomonadota</taxon>
        <taxon>Alphaproteobacteria</taxon>
        <taxon>Sphingomonadales</taxon>
        <taxon>Sphingomonadaceae</taxon>
        <taxon>Rhizorhabdus</taxon>
    </lineage>
</organism>
<dbReference type="KEGG" id="rdi:CMV14_11875"/>
<protein>
    <submittedName>
        <fullName evidence="10">Peptidase M48 Ste24p</fullName>
    </submittedName>
</protein>
<dbReference type="InterPro" id="IPR001915">
    <property type="entry name" value="Peptidase_M48"/>
</dbReference>
<accession>A0A2A4G1C3</accession>
<dbReference type="InterPro" id="IPR018392">
    <property type="entry name" value="LysM"/>
</dbReference>
<evidence type="ECO:0000256" key="7">
    <source>
        <dbReference type="SAM" id="MobiDB-lite"/>
    </source>
</evidence>
<evidence type="ECO:0000256" key="6">
    <source>
        <dbReference type="ARBA" id="ARBA00023049"/>
    </source>
</evidence>
<evidence type="ECO:0000313" key="11">
    <source>
        <dbReference type="Proteomes" id="UP000218934"/>
    </source>
</evidence>
<proteinExistence type="predicted"/>
<evidence type="ECO:0000259" key="9">
    <source>
        <dbReference type="PROSITE" id="PS51782"/>
    </source>
</evidence>
<keyword evidence="6" id="KW-0482">Metalloprotease</keyword>
<name>A0A2A4G1C3_9SPHN</name>
<feature type="chain" id="PRO_5013308753" evidence="8">
    <location>
        <begin position="22"/>
        <end position="479"/>
    </location>
</feature>
<evidence type="ECO:0000256" key="2">
    <source>
        <dbReference type="ARBA" id="ARBA00022670"/>
    </source>
</evidence>
<evidence type="ECO:0000313" key="10">
    <source>
        <dbReference type="EMBL" id="PCE44289.1"/>
    </source>
</evidence>
<dbReference type="GO" id="GO:0004222">
    <property type="term" value="F:metalloendopeptidase activity"/>
    <property type="evidence" value="ECO:0007669"/>
    <property type="project" value="InterPro"/>
</dbReference>
<dbReference type="EMBL" id="NWUF01000001">
    <property type="protein sequence ID" value="PCE44289.1"/>
    <property type="molecule type" value="Genomic_DNA"/>
</dbReference>
<keyword evidence="8" id="KW-0732">Signal</keyword>
<keyword evidence="3" id="KW-0479">Metal-binding</keyword>
<dbReference type="PROSITE" id="PS51782">
    <property type="entry name" value="LYSM"/>
    <property type="match status" value="1"/>
</dbReference>
<dbReference type="GO" id="GO:0046872">
    <property type="term" value="F:metal ion binding"/>
    <property type="evidence" value="ECO:0007669"/>
    <property type="project" value="UniProtKB-KW"/>
</dbReference>
<keyword evidence="5" id="KW-0862">Zinc</keyword>
<dbReference type="Pfam" id="PF01435">
    <property type="entry name" value="Peptidase_M48"/>
    <property type="match status" value="1"/>
</dbReference>
<feature type="signal peptide" evidence="8">
    <location>
        <begin position="1"/>
        <end position="21"/>
    </location>
</feature>
<reference evidence="10 11" key="1">
    <citation type="submission" date="2017-09" db="EMBL/GenBank/DDBJ databases">
        <title>The Catabolism of 3,6-Dichlorosalicylic acid is Initiated by the Cytochrome P450 Monooxygenase DsmABC in Rhizorhabdus dicambivorans Ndbn-20.</title>
        <authorList>
            <person name="Na L."/>
        </authorList>
    </citation>
    <scope>NUCLEOTIDE SEQUENCE [LARGE SCALE GENOMIC DNA]</scope>
    <source>
        <strain evidence="10 11">Ndbn-20m</strain>
    </source>
</reference>
<keyword evidence="2" id="KW-0645">Protease</keyword>
<evidence type="ECO:0000256" key="3">
    <source>
        <dbReference type="ARBA" id="ARBA00022723"/>
    </source>
</evidence>
<feature type="compositionally biased region" description="Polar residues" evidence="7">
    <location>
        <begin position="223"/>
        <end position="233"/>
    </location>
</feature>
<dbReference type="Proteomes" id="UP000218934">
    <property type="component" value="Unassembled WGS sequence"/>
</dbReference>